<dbReference type="PROSITE" id="PS51232">
    <property type="entry name" value="GBD_FH3"/>
    <property type="match status" value="1"/>
</dbReference>
<keyword evidence="4" id="KW-1185">Reference proteome</keyword>
<proteinExistence type="predicted"/>
<dbReference type="Gene3D" id="1.25.10.10">
    <property type="entry name" value="Leucine-rich Repeat Variant"/>
    <property type="match status" value="1"/>
</dbReference>
<gene>
    <name evidence="3" type="primary">INF2</name>
    <name evidence="3" type="ORF">SK128_021281</name>
</gene>
<dbReference type="InterPro" id="IPR014768">
    <property type="entry name" value="GBD/FH3_dom"/>
</dbReference>
<protein>
    <submittedName>
        <fullName evidence="3">Inverted formin-2</fullName>
    </submittedName>
</protein>
<dbReference type="InterPro" id="IPR016024">
    <property type="entry name" value="ARM-type_fold"/>
</dbReference>
<dbReference type="GO" id="GO:0030036">
    <property type="term" value="P:actin cytoskeleton organization"/>
    <property type="evidence" value="ECO:0007669"/>
    <property type="project" value="InterPro"/>
</dbReference>
<sequence length="288" mass="31661">MDKPPFDKNDSISDDEFFDTRENLTHHGGVNRLDSRLASEGSSEDADTSVSLNKQNDDGVESRVGDVKDSLSTVASLDKAAKQMKKKESLLKWSALAREVISTSSSQDEDDSSGSGSTSSSSPGLERKISGSHMLDDIAQGNLANWDPETCVTLLRMPTVSNYSGMKKLIEVADESWLEDFLSLDGLGILFEALERLSEKKFSSIADAILQLECVLCIKAVMNAKSGLEYIVSNEDYTRKLAKSLDSKNMLVKKQVFELMSALCVYSEKGHSLALDSLNNYKVSERFD</sequence>
<organism evidence="3 4">
    <name type="scientific">Halocaridina rubra</name>
    <name type="common">Hawaiian red shrimp</name>
    <dbReference type="NCBI Taxonomy" id="373956"/>
    <lineage>
        <taxon>Eukaryota</taxon>
        <taxon>Metazoa</taxon>
        <taxon>Ecdysozoa</taxon>
        <taxon>Arthropoda</taxon>
        <taxon>Crustacea</taxon>
        <taxon>Multicrustacea</taxon>
        <taxon>Malacostraca</taxon>
        <taxon>Eumalacostraca</taxon>
        <taxon>Eucarida</taxon>
        <taxon>Decapoda</taxon>
        <taxon>Pleocyemata</taxon>
        <taxon>Caridea</taxon>
        <taxon>Atyoidea</taxon>
        <taxon>Atyidae</taxon>
        <taxon>Halocaridina</taxon>
    </lineage>
</organism>
<dbReference type="SUPFAM" id="SSF48371">
    <property type="entry name" value="ARM repeat"/>
    <property type="match status" value="1"/>
</dbReference>
<dbReference type="Pfam" id="PF06371">
    <property type="entry name" value="Drf_GBD"/>
    <property type="match status" value="1"/>
</dbReference>
<feature type="compositionally biased region" description="Low complexity" evidence="1">
    <location>
        <begin position="113"/>
        <end position="122"/>
    </location>
</feature>
<dbReference type="Proteomes" id="UP001381693">
    <property type="component" value="Unassembled WGS sequence"/>
</dbReference>
<dbReference type="PANTHER" id="PTHR46345">
    <property type="entry name" value="INVERTED FORMIN-2"/>
    <property type="match status" value="1"/>
</dbReference>
<evidence type="ECO:0000313" key="4">
    <source>
        <dbReference type="Proteomes" id="UP001381693"/>
    </source>
</evidence>
<name>A0AAN9A031_HALRR</name>
<feature type="compositionally biased region" description="Basic and acidic residues" evidence="1">
    <location>
        <begin position="55"/>
        <end position="69"/>
    </location>
</feature>
<dbReference type="SMART" id="SM01140">
    <property type="entry name" value="Drf_GBD"/>
    <property type="match status" value="1"/>
</dbReference>
<feature type="region of interest" description="Disordered" evidence="1">
    <location>
        <begin position="103"/>
        <end position="127"/>
    </location>
</feature>
<dbReference type="GO" id="GO:0003779">
    <property type="term" value="F:actin binding"/>
    <property type="evidence" value="ECO:0007669"/>
    <property type="project" value="InterPro"/>
</dbReference>
<feature type="domain" description="GBD/FH3" evidence="2">
    <location>
        <begin position="52"/>
        <end position="288"/>
    </location>
</feature>
<dbReference type="AlphaFoldDB" id="A0AAN9A031"/>
<reference evidence="3 4" key="1">
    <citation type="submission" date="2023-11" db="EMBL/GenBank/DDBJ databases">
        <title>Halocaridina rubra genome assembly.</title>
        <authorList>
            <person name="Smith C."/>
        </authorList>
    </citation>
    <scope>NUCLEOTIDE SEQUENCE [LARGE SCALE GENOMIC DNA]</scope>
    <source>
        <strain evidence="3">EP-1</strain>
        <tissue evidence="3">Whole</tissue>
    </source>
</reference>
<feature type="region of interest" description="Disordered" evidence="1">
    <location>
        <begin position="26"/>
        <end position="71"/>
    </location>
</feature>
<dbReference type="GO" id="GO:0031267">
    <property type="term" value="F:small GTPase binding"/>
    <property type="evidence" value="ECO:0007669"/>
    <property type="project" value="InterPro"/>
</dbReference>
<dbReference type="InterPro" id="IPR011989">
    <property type="entry name" value="ARM-like"/>
</dbReference>
<comment type="caution">
    <text evidence="3">The sequence shown here is derived from an EMBL/GenBank/DDBJ whole genome shotgun (WGS) entry which is preliminary data.</text>
</comment>
<evidence type="ECO:0000256" key="1">
    <source>
        <dbReference type="SAM" id="MobiDB-lite"/>
    </source>
</evidence>
<dbReference type="InterPro" id="IPR010473">
    <property type="entry name" value="GTPase-bd"/>
</dbReference>
<evidence type="ECO:0000259" key="2">
    <source>
        <dbReference type="PROSITE" id="PS51232"/>
    </source>
</evidence>
<dbReference type="PANTHER" id="PTHR46345:SF8">
    <property type="entry name" value="FORMIN 3, ISOFORM B"/>
    <property type="match status" value="1"/>
</dbReference>
<dbReference type="EMBL" id="JAXCGZ010018889">
    <property type="protein sequence ID" value="KAK7067270.1"/>
    <property type="molecule type" value="Genomic_DNA"/>
</dbReference>
<accession>A0AAN9A031</accession>
<evidence type="ECO:0000313" key="3">
    <source>
        <dbReference type="EMBL" id="KAK7067270.1"/>
    </source>
</evidence>